<dbReference type="InterPro" id="IPR009057">
    <property type="entry name" value="Homeodomain-like_sf"/>
</dbReference>
<evidence type="ECO:0000256" key="1">
    <source>
        <dbReference type="ARBA" id="ARBA00023125"/>
    </source>
</evidence>
<dbReference type="Proteomes" id="UP001432209">
    <property type="component" value="Chromosome"/>
</dbReference>
<dbReference type="PROSITE" id="PS50977">
    <property type="entry name" value="HTH_TETR_2"/>
    <property type="match status" value="1"/>
</dbReference>
<feature type="DNA-binding region" description="H-T-H motif" evidence="2">
    <location>
        <begin position="2"/>
        <end position="21"/>
    </location>
</feature>
<dbReference type="InterPro" id="IPR001647">
    <property type="entry name" value="HTH_TetR"/>
</dbReference>
<organism evidence="4 5">
    <name type="scientific">Streptomyces niveus</name>
    <name type="common">Streptomyces spheroides</name>
    <dbReference type="NCBI Taxonomy" id="193462"/>
    <lineage>
        <taxon>Bacteria</taxon>
        <taxon>Bacillati</taxon>
        <taxon>Actinomycetota</taxon>
        <taxon>Actinomycetes</taxon>
        <taxon>Kitasatosporales</taxon>
        <taxon>Streptomycetaceae</taxon>
        <taxon>Streptomyces</taxon>
    </lineage>
</organism>
<name>A0ABZ2A0F8_STRNV</name>
<keyword evidence="1 2" id="KW-0238">DNA-binding</keyword>
<keyword evidence="5" id="KW-1185">Reference proteome</keyword>
<evidence type="ECO:0000313" key="5">
    <source>
        <dbReference type="Proteomes" id="UP001432209"/>
    </source>
</evidence>
<evidence type="ECO:0000313" key="4">
    <source>
        <dbReference type="EMBL" id="WUX50823.1"/>
    </source>
</evidence>
<gene>
    <name evidence="4" type="ORF">OG442_04300</name>
</gene>
<reference evidence="4" key="1">
    <citation type="submission" date="2022-10" db="EMBL/GenBank/DDBJ databases">
        <title>The complete genomes of actinobacterial strains from the NBC collection.</title>
        <authorList>
            <person name="Joergensen T.S."/>
            <person name="Alvarez Arevalo M."/>
            <person name="Sterndorff E.B."/>
            <person name="Faurdal D."/>
            <person name="Vuksanovic O."/>
            <person name="Mourched A.-S."/>
            <person name="Charusanti P."/>
            <person name="Shaw S."/>
            <person name="Blin K."/>
            <person name="Weber T."/>
        </authorList>
    </citation>
    <scope>NUCLEOTIDE SEQUENCE</scope>
    <source>
        <strain evidence="4">NBC_01432</strain>
    </source>
</reference>
<sequence>MTLNEIAATAGVHASAVRRYFESREEIYLRLAATEWDGWATTVEGELDRAGTLSARDLAAYWRGHSPTGRCSATCSPTPR</sequence>
<accession>A0ABZ2A0F8</accession>
<evidence type="ECO:0000259" key="3">
    <source>
        <dbReference type="PROSITE" id="PS50977"/>
    </source>
</evidence>
<protein>
    <submittedName>
        <fullName evidence="4">TetR/AcrR family transcriptional regulator</fullName>
    </submittedName>
</protein>
<dbReference type="EMBL" id="CP109495">
    <property type="protein sequence ID" value="WUX50823.1"/>
    <property type="molecule type" value="Genomic_DNA"/>
</dbReference>
<feature type="domain" description="HTH tetR-type" evidence="3">
    <location>
        <begin position="1"/>
        <end position="39"/>
    </location>
</feature>
<evidence type="ECO:0000256" key="2">
    <source>
        <dbReference type="PROSITE-ProRule" id="PRU00335"/>
    </source>
</evidence>
<dbReference type="RefSeq" id="WP_329074468.1">
    <property type="nucleotide sequence ID" value="NZ_CP109495.1"/>
</dbReference>
<dbReference type="SUPFAM" id="SSF46689">
    <property type="entry name" value="Homeodomain-like"/>
    <property type="match status" value="1"/>
</dbReference>
<proteinExistence type="predicted"/>
<dbReference type="Gene3D" id="1.10.357.10">
    <property type="entry name" value="Tetracycline Repressor, domain 2"/>
    <property type="match status" value="1"/>
</dbReference>